<organism evidence="8 9">
    <name type="scientific">Candidatus Muproteobacteria bacterium RBG_16_65_31</name>
    <dbReference type="NCBI Taxonomy" id="1817759"/>
    <lineage>
        <taxon>Bacteria</taxon>
        <taxon>Pseudomonadati</taxon>
        <taxon>Pseudomonadota</taxon>
        <taxon>Candidatus Muproteobacteria</taxon>
    </lineage>
</organism>
<feature type="domain" description="Carbohydrate kinase FGGY N-terminal" evidence="6">
    <location>
        <begin position="9"/>
        <end position="233"/>
    </location>
</feature>
<dbReference type="GO" id="GO:0004370">
    <property type="term" value="F:glycerol kinase activity"/>
    <property type="evidence" value="ECO:0007669"/>
    <property type="project" value="TreeGrafter"/>
</dbReference>
<dbReference type="InterPro" id="IPR000577">
    <property type="entry name" value="Carb_kinase_FGGY"/>
</dbReference>
<dbReference type="InterPro" id="IPR018485">
    <property type="entry name" value="FGGY_C"/>
</dbReference>
<proteinExistence type="inferred from homology"/>
<dbReference type="EMBL" id="MFST01000132">
    <property type="protein sequence ID" value="OGI43039.1"/>
    <property type="molecule type" value="Genomic_DNA"/>
</dbReference>
<evidence type="ECO:0000313" key="8">
    <source>
        <dbReference type="EMBL" id="OGI43039.1"/>
    </source>
</evidence>
<dbReference type="Pfam" id="PF00370">
    <property type="entry name" value="FGGY_N"/>
    <property type="match status" value="1"/>
</dbReference>
<evidence type="ECO:0000259" key="6">
    <source>
        <dbReference type="Pfam" id="PF00370"/>
    </source>
</evidence>
<gene>
    <name evidence="8" type="ORF">A2V92_01520</name>
</gene>
<dbReference type="PIRSF" id="PIRSF000538">
    <property type="entry name" value="GlpK"/>
    <property type="match status" value="1"/>
</dbReference>
<evidence type="ECO:0008006" key="10">
    <source>
        <dbReference type="Google" id="ProtNLM"/>
    </source>
</evidence>
<dbReference type="Proteomes" id="UP000179344">
    <property type="component" value="Unassembled WGS sequence"/>
</dbReference>
<evidence type="ECO:0000256" key="3">
    <source>
        <dbReference type="ARBA" id="ARBA00022741"/>
    </source>
</evidence>
<protein>
    <recommendedName>
        <fullName evidence="10">Glycerol kinase</fullName>
    </recommendedName>
</protein>
<comment type="caution">
    <text evidence="8">The sequence shown here is derived from an EMBL/GenBank/DDBJ whole genome shotgun (WGS) entry which is preliminary data.</text>
</comment>
<evidence type="ECO:0000256" key="1">
    <source>
        <dbReference type="ARBA" id="ARBA00009156"/>
    </source>
</evidence>
<accession>A0A1F6TD98</accession>
<dbReference type="InterPro" id="IPR043129">
    <property type="entry name" value="ATPase_NBD"/>
</dbReference>
<evidence type="ECO:0000313" key="9">
    <source>
        <dbReference type="Proteomes" id="UP000179344"/>
    </source>
</evidence>
<keyword evidence="4" id="KW-0418">Kinase</keyword>
<dbReference type="PANTHER" id="PTHR10196">
    <property type="entry name" value="SUGAR KINASE"/>
    <property type="match status" value="1"/>
</dbReference>
<evidence type="ECO:0000259" key="7">
    <source>
        <dbReference type="Pfam" id="PF02782"/>
    </source>
</evidence>
<reference evidence="8 9" key="1">
    <citation type="journal article" date="2016" name="Nat. Commun.">
        <title>Thousands of microbial genomes shed light on interconnected biogeochemical processes in an aquifer system.</title>
        <authorList>
            <person name="Anantharaman K."/>
            <person name="Brown C.T."/>
            <person name="Hug L.A."/>
            <person name="Sharon I."/>
            <person name="Castelle C.J."/>
            <person name="Probst A.J."/>
            <person name="Thomas B.C."/>
            <person name="Singh A."/>
            <person name="Wilkins M.J."/>
            <person name="Karaoz U."/>
            <person name="Brodie E.L."/>
            <person name="Williams K.H."/>
            <person name="Hubbard S.S."/>
            <person name="Banfield J.F."/>
        </authorList>
    </citation>
    <scope>NUCLEOTIDE SEQUENCE [LARGE SCALE GENOMIC DNA]</scope>
</reference>
<sequence length="480" mass="52356">MNRAASERLYLALDQGGHASRALVFDGRGALLAKGLEEVRVRHPQPGWVEQDPEELVASLHSAAAAALRQLGARAARPTCAGLATQRASIVCWDRVSGAALSPVISWQDVRAHAWLEQFAPRADDIHRRTGLRLSAHYGASKLRWCLEHLPAVAAAHREGRLAFGPLAAFLIFRLLEERPLLVDPANAARTLLWNLATMDWDPELLALFGLPRAALPACVPTRHRFGDLQVGGHALALEILTGDQSAALFAHGAPRPDTAYINMGTGAFIQRALGRHPGDAAGLLTGVVFRDDAEVVYTLEGTVNGAGAALQWLEEEHGLKDVERDLPGWLDRDGAPPLFLNGVSGLGAPFWVPDFPSGFIGAGEPWQQAVAVAESIVFLLQVNLEELRRHDPAPREILVTGGLSWYDGLCRRLADLSGLPVYRPAEYESTARGLAYLLAGRPAAWPEPRPGTWFRAEQNPALQERHRRWRAEMQRALGN</sequence>
<name>A0A1F6TD98_9PROT</name>
<dbReference type="GO" id="GO:0005829">
    <property type="term" value="C:cytosol"/>
    <property type="evidence" value="ECO:0007669"/>
    <property type="project" value="TreeGrafter"/>
</dbReference>
<evidence type="ECO:0000256" key="2">
    <source>
        <dbReference type="ARBA" id="ARBA00022679"/>
    </source>
</evidence>
<comment type="similarity">
    <text evidence="1">Belongs to the FGGY kinase family.</text>
</comment>
<dbReference type="GO" id="GO:0005524">
    <property type="term" value="F:ATP binding"/>
    <property type="evidence" value="ECO:0007669"/>
    <property type="project" value="UniProtKB-KW"/>
</dbReference>
<dbReference type="GO" id="GO:0019563">
    <property type="term" value="P:glycerol catabolic process"/>
    <property type="evidence" value="ECO:0007669"/>
    <property type="project" value="TreeGrafter"/>
</dbReference>
<keyword evidence="5" id="KW-0067">ATP-binding</keyword>
<dbReference type="SUPFAM" id="SSF53067">
    <property type="entry name" value="Actin-like ATPase domain"/>
    <property type="match status" value="2"/>
</dbReference>
<keyword evidence="2" id="KW-0808">Transferase</keyword>
<dbReference type="Gene3D" id="3.30.420.40">
    <property type="match status" value="2"/>
</dbReference>
<dbReference type="PANTHER" id="PTHR10196:SF69">
    <property type="entry name" value="GLYCEROL KINASE"/>
    <property type="match status" value="1"/>
</dbReference>
<dbReference type="InterPro" id="IPR018484">
    <property type="entry name" value="FGGY_N"/>
</dbReference>
<keyword evidence="3" id="KW-0547">Nucleotide-binding</keyword>
<evidence type="ECO:0000256" key="4">
    <source>
        <dbReference type="ARBA" id="ARBA00022777"/>
    </source>
</evidence>
<feature type="domain" description="Carbohydrate kinase FGGY C-terminal" evidence="7">
    <location>
        <begin position="260"/>
        <end position="439"/>
    </location>
</feature>
<evidence type="ECO:0000256" key="5">
    <source>
        <dbReference type="ARBA" id="ARBA00022840"/>
    </source>
</evidence>
<dbReference type="Pfam" id="PF02782">
    <property type="entry name" value="FGGY_C"/>
    <property type="match status" value="1"/>
</dbReference>
<dbReference type="AlphaFoldDB" id="A0A1F6TD98"/>